<feature type="compositionally biased region" description="Basic and acidic residues" evidence="1">
    <location>
        <begin position="112"/>
        <end position="125"/>
    </location>
</feature>
<dbReference type="AlphaFoldDB" id="A0A8H6TS48"/>
<comment type="caution">
    <text evidence="3">The sequence shown here is derived from an EMBL/GenBank/DDBJ whole genome shotgun (WGS) entry which is preliminary data.</text>
</comment>
<organism evidence="3 4">
    <name type="scientific">Mycena chlorophos</name>
    <name type="common">Agaric fungus</name>
    <name type="synonym">Agaricus chlorophos</name>
    <dbReference type="NCBI Taxonomy" id="658473"/>
    <lineage>
        <taxon>Eukaryota</taxon>
        <taxon>Fungi</taxon>
        <taxon>Dikarya</taxon>
        <taxon>Basidiomycota</taxon>
        <taxon>Agaricomycotina</taxon>
        <taxon>Agaricomycetes</taxon>
        <taxon>Agaricomycetidae</taxon>
        <taxon>Agaricales</taxon>
        <taxon>Marasmiineae</taxon>
        <taxon>Mycenaceae</taxon>
        <taxon>Mycena</taxon>
    </lineage>
</organism>
<feature type="region of interest" description="Disordered" evidence="1">
    <location>
        <begin position="1"/>
        <end position="66"/>
    </location>
</feature>
<protein>
    <submittedName>
        <fullName evidence="3">Uncharacterized protein</fullName>
    </submittedName>
</protein>
<keyword evidence="4" id="KW-1185">Reference proteome</keyword>
<dbReference type="EMBL" id="JACAZE010000002">
    <property type="protein sequence ID" value="KAF7320740.1"/>
    <property type="molecule type" value="Genomic_DNA"/>
</dbReference>
<evidence type="ECO:0000313" key="2">
    <source>
        <dbReference type="EMBL" id="KAF7320732.1"/>
    </source>
</evidence>
<accession>A0A8H6TS48</accession>
<dbReference type="EMBL" id="JACAZE010000002">
    <property type="protein sequence ID" value="KAF7320732.1"/>
    <property type="molecule type" value="Genomic_DNA"/>
</dbReference>
<evidence type="ECO:0000313" key="3">
    <source>
        <dbReference type="EMBL" id="KAF7320740.1"/>
    </source>
</evidence>
<reference evidence="3" key="1">
    <citation type="submission" date="2020-05" db="EMBL/GenBank/DDBJ databases">
        <title>Mycena genomes resolve the evolution of fungal bioluminescence.</title>
        <authorList>
            <person name="Tsai I.J."/>
        </authorList>
    </citation>
    <scope>NUCLEOTIDE SEQUENCE</scope>
    <source>
        <strain evidence="3">110903Hualien_Pintung</strain>
    </source>
</reference>
<name>A0A8H6TS48_MYCCL</name>
<feature type="region of interest" description="Disordered" evidence="1">
    <location>
        <begin position="88"/>
        <end position="125"/>
    </location>
</feature>
<evidence type="ECO:0000313" key="4">
    <source>
        <dbReference type="Proteomes" id="UP000613580"/>
    </source>
</evidence>
<sequence>MSRADSPKQEAPTLTATSSPLPPNNGDDELPELLDSPGGALSADGPDGAGNSTLSTLSFDGYFTGQDTGLLTAHASQVGCREAVILSESREPERGISVIARQDINQTPNSPDLERERQRPSDDVA</sequence>
<dbReference type="Proteomes" id="UP000613580">
    <property type="component" value="Unassembled WGS sequence"/>
</dbReference>
<proteinExistence type="predicted"/>
<gene>
    <name evidence="2" type="ORF">HMN09_00159000</name>
    <name evidence="3" type="ORF">HMN09_00159800</name>
</gene>
<evidence type="ECO:0000256" key="1">
    <source>
        <dbReference type="SAM" id="MobiDB-lite"/>
    </source>
</evidence>